<evidence type="ECO:0000313" key="2">
    <source>
        <dbReference type="EMBL" id="KPI45335.1"/>
    </source>
</evidence>
<dbReference type="Proteomes" id="UP000038010">
    <property type="component" value="Unassembled WGS sequence"/>
</dbReference>
<dbReference type="RefSeq" id="XP_018005298.1">
    <property type="nucleotide sequence ID" value="XM_018142393.1"/>
</dbReference>
<dbReference type="EMBL" id="LFJN01000002">
    <property type="protein sequence ID" value="KPI45335.1"/>
    <property type="molecule type" value="Genomic_DNA"/>
</dbReference>
<evidence type="ECO:0000256" key="1">
    <source>
        <dbReference type="SAM" id="MobiDB-lite"/>
    </source>
</evidence>
<gene>
    <name evidence="2" type="ORF">AB675_2420</name>
</gene>
<dbReference type="AlphaFoldDB" id="A0A0N1HB39"/>
<feature type="compositionally biased region" description="Basic and acidic residues" evidence="1">
    <location>
        <begin position="308"/>
        <end position="317"/>
    </location>
</feature>
<keyword evidence="3" id="KW-1185">Reference proteome</keyword>
<evidence type="ECO:0000313" key="3">
    <source>
        <dbReference type="Proteomes" id="UP000038010"/>
    </source>
</evidence>
<organism evidence="2 3">
    <name type="scientific">Cyphellophora attinorum</name>
    <dbReference type="NCBI Taxonomy" id="1664694"/>
    <lineage>
        <taxon>Eukaryota</taxon>
        <taxon>Fungi</taxon>
        <taxon>Dikarya</taxon>
        <taxon>Ascomycota</taxon>
        <taxon>Pezizomycotina</taxon>
        <taxon>Eurotiomycetes</taxon>
        <taxon>Chaetothyriomycetidae</taxon>
        <taxon>Chaetothyriales</taxon>
        <taxon>Cyphellophoraceae</taxon>
        <taxon>Cyphellophora</taxon>
    </lineage>
</organism>
<proteinExistence type="predicted"/>
<dbReference type="VEuPathDB" id="FungiDB:AB675_2420"/>
<feature type="region of interest" description="Disordered" evidence="1">
    <location>
        <begin position="205"/>
        <end position="323"/>
    </location>
</feature>
<name>A0A0N1HB39_9EURO</name>
<feature type="compositionally biased region" description="Polar residues" evidence="1">
    <location>
        <begin position="252"/>
        <end position="287"/>
    </location>
</feature>
<comment type="caution">
    <text evidence="2">The sequence shown here is derived from an EMBL/GenBank/DDBJ whole genome shotgun (WGS) entry which is preliminary data.</text>
</comment>
<accession>A0A0N1HB39</accession>
<reference evidence="2 3" key="1">
    <citation type="submission" date="2015-06" db="EMBL/GenBank/DDBJ databases">
        <title>Draft genome of the ant-associated black yeast Phialophora attae CBS 131958.</title>
        <authorList>
            <person name="Moreno L.F."/>
            <person name="Stielow B.J."/>
            <person name="de Hoog S."/>
            <person name="Vicente V.A."/>
            <person name="Weiss V.A."/>
            <person name="de Vries M."/>
            <person name="Cruz L.M."/>
            <person name="Souza E.M."/>
        </authorList>
    </citation>
    <scope>NUCLEOTIDE SEQUENCE [LARGE SCALE GENOMIC DNA]</scope>
    <source>
        <strain evidence="2 3">CBS 131958</strain>
    </source>
</reference>
<sequence>MPDAPLVKPLEGAFLRALNGNDDPPDSVLVRALNSLTKTNLLSTRVLETVISSYVDKSPIPTRYTPTTEVLRVKKQLAIAIGALSEILDAQDAEADTRVASALSEILEAFDAKAEAEAEARVALGSLGQAFAVDLDLTKSLPEIIASLHRTLAADASRSSGKEGHSGREGSHDAATLAAEGRFQGDAELDDDDDDDNDAVTVVEEDDAAPTESAMDGLQAPPSKKQKIVLKVGGQRKVATTSAEEQSKQHNTRSQATKSDNNSGHSITTSKNKAPARNASTEANPTAGNADVPTRDTKGATQTRAGRKIKEPERFEGGPESSKPALPDLPVIIYRFLALDNGAKFQLLKDTKVTSREMQTHKTLFDAVMKRTSNSSLQELELTAYKAQDKLTELWLPKNGEKRLEQKLVHEGFKSHAKLRQLSATLRSQEEKKAKGVLLSESELEVHLILHRPAELAQIEALFAERKFPVTDVKGGGDDAENSSSLRSRSVFGVMHKQASSSAWVIARQGRSTETPETATIRSGTACALIMSWTPAHTTAIESQGRLFG</sequence>
<protein>
    <submittedName>
        <fullName evidence="2">Uncharacterized protein</fullName>
    </submittedName>
</protein>
<dbReference type="GeneID" id="28734273"/>